<dbReference type="AlphaFoldDB" id="A0A238Y7Y3"/>
<sequence length="71" mass="7878">MAMPSTAEKVRQLAPHWGVMFAVMFVTLALIETFIGSLAFWQSLLIVFVIAFGYPVVARALGVAPEVWQRP</sequence>
<dbReference type="Proteomes" id="UP000198397">
    <property type="component" value="Unassembled WGS sequence"/>
</dbReference>
<proteinExistence type="predicted"/>
<keyword evidence="1" id="KW-1133">Transmembrane helix</keyword>
<evidence type="ECO:0000313" key="2">
    <source>
        <dbReference type="EMBL" id="SNR67335.1"/>
    </source>
</evidence>
<keyword evidence="3" id="KW-1185">Reference proteome</keyword>
<organism evidence="2 3">
    <name type="scientific">Halorubrum vacuolatum</name>
    <name type="common">Natronobacterium vacuolatum</name>
    <dbReference type="NCBI Taxonomy" id="63740"/>
    <lineage>
        <taxon>Archaea</taxon>
        <taxon>Methanobacteriati</taxon>
        <taxon>Methanobacteriota</taxon>
        <taxon>Stenosarchaea group</taxon>
        <taxon>Halobacteria</taxon>
        <taxon>Halobacteriales</taxon>
        <taxon>Haloferacaceae</taxon>
        <taxon>Halorubrum</taxon>
    </lineage>
</organism>
<feature type="transmembrane region" description="Helical" evidence="1">
    <location>
        <begin position="38"/>
        <end position="57"/>
    </location>
</feature>
<name>A0A238Y7Y3_HALVU</name>
<gene>
    <name evidence="2" type="ORF">SAMN06264855_13314</name>
</gene>
<keyword evidence="1" id="KW-0812">Transmembrane</keyword>
<feature type="transmembrane region" description="Helical" evidence="1">
    <location>
        <begin position="13"/>
        <end position="31"/>
    </location>
</feature>
<keyword evidence="1" id="KW-0472">Membrane</keyword>
<evidence type="ECO:0000256" key="1">
    <source>
        <dbReference type="SAM" id="Phobius"/>
    </source>
</evidence>
<evidence type="ECO:0000313" key="3">
    <source>
        <dbReference type="Proteomes" id="UP000198397"/>
    </source>
</evidence>
<dbReference type="EMBL" id="FZNQ01000033">
    <property type="protein sequence ID" value="SNR67335.1"/>
    <property type="molecule type" value="Genomic_DNA"/>
</dbReference>
<protein>
    <submittedName>
        <fullName evidence="2">Uncharacterized protein</fullName>
    </submittedName>
</protein>
<accession>A0A238Y7Y3</accession>
<reference evidence="2 3" key="1">
    <citation type="submission" date="2017-06" db="EMBL/GenBank/DDBJ databases">
        <authorList>
            <person name="Kim H.J."/>
            <person name="Triplett B.A."/>
        </authorList>
    </citation>
    <scope>NUCLEOTIDE SEQUENCE [LARGE SCALE GENOMIC DNA]</scope>
    <source>
        <strain evidence="2 3">DSM 8800</strain>
    </source>
</reference>